<proteinExistence type="predicted"/>
<name>A0A6J8E750_MYTCO</name>
<evidence type="ECO:0000313" key="1">
    <source>
        <dbReference type="EMBL" id="CAC5415853.1"/>
    </source>
</evidence>
<keyword evidence="2" id="KW-1185">Reference proteome</keyword>
<gene>
    <name evidence="1" type="ORF">MCOR_48515</name>
</gene>
<dbReference type="AlphaFoldDB" id="A0A6J8E750"/>
<dbReference type="OrthoDB" id="2393464at2759"/>
<reference evidence="1 2" key="1">
    <citation type="submission" date="2020-06" db="EMBL/GenBank/DDBJ databases">
        <authorList>
            <person name="Li R."/>
            <person name="Bekaert M."/>
        </authorList>
    </citation>
    <scope>NUCLEOTIDE SEQUENCE [LARGE SCALE GENOMIC DNA]</scope>
    <source>
        <strain evidence="2">wild</strain>
    </source>
</reference>
<accession>A0A6J8E750</accession>
<evidence type="ECO:0000313" key="2">
    <source>
        <dbReference type="Proteomes" id="UP000507470"/>
    </source>
</evidence>
<sequence length="173" mass="20326">MLGRNRTINNFFKEVYRLWIKEKHGRSGRKKKINPRDDRKLQRLLRSDRRQTLDEITDAFNVIRARTLIEENAAVGSYDPKHIPDHSLLCWTFVTPGYDVQQTVSDHLTDNGTVRSVKYDTRSIPNDWSSVNETISKLNTFITELEESEINQLNLDNKYEDFVKIVHTEMDLS</sequence>
<dbReference type="EMBL" id="CACVKT020008520">
    <property type="protein sequence ID" value="CAC5415853.1"/>
    <property type="molecule type" value="Genomic_DNA"/>
</dbReference>
<dbReference type="Proteomes" id="UP000507470">
    <property type="component" value="Unassembled WGS sequence"/>
</dbReference>
<organism evidence="1 2">
    <name type="scientific">Mytilus coruscus</name>
    <name type="common">Sea mussel</name>
    <dbReference type="NCBI Taxonomy" id="42192"/>
    <lineage>
        <taxon>Eukaryota</taxon>
        <taxon>Metazoa</taxon>
        <taxon>Spiralia</taxon>
        <taxon>Lophotrochozoa</taxon>
        <taxon>Mollusca</taxon>
        <taxon>Bivalvia</taxon>
        <taxon>Autobranchia</taxon>
        <taxon>Pteriomorphia</taxon>
        <taxon>Mytilida</taxon>
        <taxon>Mytiloidea</taxon>
        <taxon>Mytilidae</taxon>
        <taxon>Mytilinae</taxon>
        <taxon>Mytilus</taxon>
    </lineage>
</organism>
<protein>
    <submittedName>
        <fullName evidence="1">Uncharacterized protein</fullName>
    </submittedName>
</protein>